<dbReference type="Gramene" id="MELO3C034961.2.1">
    <property type="protein sequence ID" value="MELO3C034961.2.1"/>
    <property type="gene ID" value="MELO3C034961.2"/>
</dbReference>
<reference evidence="1" key="1">
    <citation type="submission" date="2023-03" db="UniProtKB">
        <authorList>
            <consortium name="EnsemblPlants"/>
        </authorList>
    </citation>
    <scope>IDENTIFICATION</scope>
</reference>
<evidence type="ECO:0000313" key="1">
    <source>
        <dbReference type="EnsemblPlants" id="MELO3C034961.2.1"/>
    </source>
</evidence>
<dbReference type="EnsemblPlants" id="MELO3C034961.2.1">
    <property type="protein sequence ID" value="MELO3C034961.2.1"/>
    <property type="gene ID" value="MELO3C034961.2"/>
</dbReference>
<accession>A0A9I9EKE1</accession>
<dbReference type="AlphaFoldDB" id="A0A9I9EKE1"/>
<name>A0A9I9EKE1_CUCME</name>
<sequence length="130" mass="14962">MEDSPDPSVDISSKVLLSEEKISSSVDVEDSSGPREIGFEDRLHAYSEPDLLTDFADLLQKSLLIVVREPWNWKHSHFHLERRASVAFKTLRGARLKHKLNLIFSLILMQKNLRIEALIMVGRMKLYICT</sequence>
<proteinExistence type="predicted"/>
<organism evidence="1">
    <name type="scientific">Cucumis melo</name>
    <name type="common">Muskmelon</name>
    <dbReference type="NCBI Taxonomy" id="3656"/>
    <lineage>
        <taxon>Eukaryota</taxon>
        <taxon>Viridiplantae</taxon>
        <taxon>Streptophyta</taxon>
        <taxon>Embryophyta</taxon>
        <taxon>Tracheophyta</taxon>
        <taxon>Spermatophyta</taxon>
        <taxon>Magnoliopsida</taxon>
        <taxon>eudicotyledons</taxon>
        <taxon>Gunneridae</taxon>
        <taxon>Pentapetalae</taxon>
        <taxon>rosids</taxon>
        <taxon>fabids</taxon>
        <taxon>Cucurbitales</taxon>
        <taxon>Cucurbitaceae</taxon>
        <taxon>Benincaseae</taxon>
        <taxon>Cucumis</taxon>
    </lineage>
</organism>
<protein>
    <submittedName>
        <fullName evidence="1">Uncharacterized protein</fullName>
    </submittedName>
</protein>